<sequence>MAHKKTISCLPSLLVSPTVINPSICTISTLSADFFWSGGLLLLSTILHSVLPTSHVAITTTFRRAKQSSCLPTLSVVRLLECLPRAITDMSLSNGHV</sequence>
<gene>
    <name evidence="1" type="ORF">F4821DRAFT_100219</name>
</gene>
<reference evidence="1 2" key="1">
    <citation type="journal article" date="2022" name="New Phytol.">
        <title>Ecological generalism drives hyperdiversity of secondary metabolite gene clusters in xylarialean endophytes.</title>
        <authorList>
            <person name="Franco M.E.E."/>
            <person name="Wisecaver J.H."/>
            <person name="Arnold A.E."/>
            <person name="Ju Y.M."/>
            <person name="Slot J.C."/>
            <person name="Ahrendt S."/>
            <person name="Moore L.P."/>
            <person name="Eastman K.E."/>
            <person name="Scott K."/>
            <person name="Konkel Z."/>
            <person name="Mondo S.J."/>
            <person name="Kuo A."/>
            <person name="Hayes R.D."/>
            <person name="Haridas S."/>
            <person name="Andreopoulos B."/>
            <person name="Riley R."/>
            <person name="LaButti K."/>
            <person name="Pangilinan J."/>
            <person name="Lipzen A."/>
            <person name="Amirebrahimi M."/>
            <person name="Yan J."/>
            <person name="Adam C."/>
            <person name="Keymanesh K."/>
            <person name="Ng V."/>
            <person name="Louie K."/>
            <person name="Northen T."/>
            <person name="Drula E."/>
            <person name="Henrissat B."/>
            <person name="Hsieh H.M."/>
            <person name="Youens-Clark K."/>
            <person name="Lutzoni F."/>
            <person name="Miadlikowska J."/>
            <person name="Eastwood D.C."/>
            <person name="Hamelin R.C."/>
            <person name="Grigoriev I.V."/>
            <person name="U'Ren J.M."/>
        </authorList>
    </citation>
    <scope>NUCLEOTIDE SEQUENCE [LARGE SCALE GENOMIC DNA]</scope>
    <source>
        <strain evidence="1 2">ER1909</strain>
    </source>
</reference>
<name>A0ACC0D5H3_9PEZI</name>
<keyword evidence="2" id="KW-1185">Reference proteome</keyword>
<comment type="caution">
    <text evidence="1">The sequence shown here is derived from an EMBL/GenBank/DDBJ whole genome shotgun (WGS) entry which is preliminary data.</text>
</comment>
<evidence type="ECO:0000313" key="2">
    <source>
        <dbReference type="Proteomes" id="UP001497680"/>
    </source>
</evidence>
<dbReference type="EMBL" id="MU394305">
    <property type="protein sequence ID" value="KAI6087830.1"/>
    <property type="molecule type" value="Genomic_DNA"/>
</dbReference>
<evidence type="ECO:0000313" key="1">
    <source>
        <dbReference type="EMBL" id="KAI6087830.1"/>
    </source>
</evidence>
<accession>A0ACC0D5H3</accession>
<protein>
    <submittedName>
        <fullName evidence="1">Uncharacterized protein</fullName>
    </submittedName>
</protein>
<proteinExistence type="predicted"/>
<organism evidence="1 2">
    <name type="scientific">Hypoxylon rubiginosum</name>
    <dbReference type="NCBI Taxonomy" id="110542"/>
    <lineage>
        <taxon>Eukaryota</taxon>
        <taxon>Fungi</taxon>
        <taxon>Dikarya</taxon>
        <taxon>Ascomycota</taxon>
        <taxon>Pezizomycotina</taxon>
        <taxon>Sordariomycetes</taxon>
        <taxon>Xylariomycetidae</taxon>
        <taxon>Xylariales</taxon>
        <taxon>Hypoxylaceae</taxon>
        <taxon>Hypoxylon</taxon>
    </lineage>
</organism>
<dbReference type="Proteomes" id="UP001497680">
    <property type="component" value="Unassembled WGS sequence"/>
</dbReference>